<evidence type="ECO:0000256" key="1">
    <source>
        <dbReference type="SAM" id="Phobius"/>
    </source>
</evidence>
<feature type="transmembrane region" description="Helical" evidence="1">
    <location>
        <begin position="7"/>
        <end position="27"/>
    </location>
</feature>
<accession>A0A383C8N7</accession>
<sequence>MVLARREFVPIAFLVIAVGSAFSPAWMRGELFYELDTIKQNAPFLEYAAASMGRGELPLWNPYLANGFPQFAEGQTGTLHPFHVIFLMAGAFDQLLIWGPLLRALAATLAAYWLARTLHVSRSGAVIAALTYGLGGFLTAQQHHLNIANTAFVLPTVLAAWES</sequence>
<reference evidence="2" key="1">
    <citation type="submission" date="2018-05" db="EMBL/GenBank/DDBJ databases">
        <authorList>
            <person name="Lanie J.A."/>
            <person name="Ng W.-L."/>
            <person name="Kazmierczak K.M."/>
            <person name="Andrzejewski T.M."/>
            <person name="Davidsen T.M."/>
            <person name="Wayne K.J."/>
            <person name="Tettelin H."/>
            <person name="Glass J.I."/>
            <person name="Rusch D."/>
            <person name="Podicherti R."/>
            <person name="Tsui H.-C.T."/>
            <person name="Winkler M.E."/>
        </authorList>
    </citation>
    <scope>NUCLEOTIDE SEQUENCE</scope>
</reference>
<keyword evidence="1" id="KW-1133">Transmembrane helix</keyword>
<evidence type="ECO:0008006" key="3">
    <source>
        <dbReference type="Google" id="ProtNLM"/>
    </source>
</evidence>
<protein>
    <recommendedName>
        <fullName evidence="3">Glycosyltransferase RgtA/B/C/D-like domain-containing protein</fullName>
    </recommendedName>
</protein>
<name>A0A383C8N7_9ZZZZ</name>
<keyword evidence="1" id="KW-0812">Transmembrane</keyword>
<feature type="non-terminal residue" evidence="2">
    <location>
        <position position="163"/>
    </location>
</feature>
<keyword evidence="1" id="KW-0472">Membrane</keyword>
<evidence type="ECO:0000313" key="2">
    <source>
        <dbReference type="EMBL" id="SVE28005.1"/>
    </source>
</evidence>
<feature type="transmembrane region" description="Helical" evidence="1">
    <location>
        <begin position="95"/>
        <end position="115"/>
    </location>
</feature>
<organism evidence="2">
    <name type="scientific">marine metagenome</name>
    <dbReference type="NCBI Taxonomy" id="408172"/>
    <lineage>
        <taxon>unclassified sequences</taxon>
        <taxon>metagenomes</taxon>
        <taxon>ecological metagenomes</taxon>
    </lineage>
</organism>
<gene>
    <name evidence="2" type="ORF">METZ01_LOCUS480859</name>
</gene>
<proteinExistence type="predicted"/>
<dbReference type="EMBL" id="UINC01206395">
    <property type="protein sequence ID" value="SVE28005.1"/>
    <property type="molecule type" value="Genomic_DNA"/>
</dbReference>
<dbReference type="AlphaFoldDB" id="A0A383C8N7"/>